<proteinExistence type="inferred from homology"/>
<evidence type="ECO:0000256" key="6">
    <source>
        <dbReference type="ARBA" id="ARBA00022692"/>
    </source>
</evidence>
<feature type="transmembrane region" description="Helical" evidence="11">
    <location>
        <begin position="139"/>
        <end position="156"/>
    </location>
</feature>
<evidence type="ECO:0000256" key="11">
    <source>
        <dbReference type="HAMAP-Rule" id="MF_00154"/>
    </source>
</evidence>
<dbReference type="CDD" id="cd13957">
    <property type="entry name" value="PT_UbiA_Cox10"/>
    <property type="match status" value="1"/>
</dbReference>
<dbReference type="UniPathway" id="UPA00834">
    <property type="reaction ID" value="UER00712"/>
</dbReference>
<evidence type="ECO:0000256" key="10">
    <source>
        <dbReference type="ARBA" id="ARBA00047690"/>
    </source>
</evidence>
<protein>
    <recommendedName>
        <fullName evidence="11">Protoheme IX farnesyltransferase</fullName>
        <ecNumber evidence="11">2.5.1.141</ecNumber>
    </recommendedName>
    <alternativeName>
        <fullName evidence="11">Heme B farnesyltransferase</fullName>
    </alternativeName>
    <alternativeName>
        <fullName evidence="11">Heme O synthase</fullName>
    </alternativeName>
</protein>
<dbReference type="PANTHER" id="PTHR43448">
    <property type="entry name" value="PROTOHEME IX FARNESYLTRANSFERASE, MITOCHONDRIAL"/>
    <property type="match status" value="1"/>
</dbReference>
<keyword evidence="7 11" id="KW-1133">Transmembrane helix</keyword>
<dbReference type="Gene3D" id="1.10.357.140">
    <property type="entry name" value="UbiA prenyltransferase"/>
    <property type="match status" value="1"/>
</dbReference>
<feature type="transmembrane region" description="Helical" evidence="11">
    <location>
        <begin position="267"/>
        <end position="287"/>
    </location>
</feature>
<dbReference type="NCBIfam" id="TIGR01473">
    <property type="entry name" value="cyoE_ctaB"/>
    <property type="match status" value="1"/>
</dbReference>
<dbReference type="EMBL" id="DRXS01000253">
    <property type="protein sequence ID" value="HHR41109.1"/>
    <property type="molecule type" value="Genomic_DNA"/>
</dbReference>
<comment type="function">
    <text evidence="1 11">Converts heme B (protoheme IX) to heme O by substitution of the vinyl group on carbon 2 of heme B porphyrin ring with a hydroxyethyl farnesyl side group.</text>
</comment>
<keyword evidence="8 11" id="KW-0350">Heme biosynthesis</keyword>
<feature type="transmembrane region" description="Helical" evidence="11">
    <location>
        <begin position="168"/>
        <end position="189"/>
    </location>
</feature>
<evidence type="ECO:0000313" key="12">
    <source>
        <dbReference type="EMBL" id="HHR41109.1"/>
    </source>
</evidence>
<accession>A0A7C5U8S4</accession>
<keyword evidence="11" id="KW-1003">Cell membrane</keyword>
<comment type="pathway">
    <text evidence="3 11">Porphyrin-containing compound metabolism; heme O biosynthesis; heme O from protoheme: step 1/1.</text>
</comment>
<evidence type="ECO:0000256" key="1">
    <source>
        <dbReference type="ARBA" id="ARBA00004019"/>
    </source>
</evidence>
<feature type="transmembrane region" description="Helical" evidence="11">
    <location>
        <begin position="20"/>
        <end position="37"/>
    </location>
</feature>
<evidence type="ECO:0000256" key="9">
    <source>
        <dbReference type="ARBA" id="ARBA00023136"/>
    </source>
</evidence>
<sequence>MMKVAATVKTYFLLTKPNVWWLLAFSGAAGMFAAANGPPDPVFFVLAMTSIITGVAGTEATSNYLERSVDAMMKRTSKRVLPRGLINPPWKALIFGLGLMMISLVLASFVNLWTLFFMASGMFNYLVVYVMWAKKRTPLNIILGSYAGGAPLMAGYTAAHPWPTAESLILAALIVLWIPPHIWSLALIYKEDYSRAKIPMLPVVTSEATAIRCISSTTIISVLFTFLLYILYPEKYGIIYLTAAVVSGFTIAVPSAALILKPSKKTAYVLFKTTSPQLLIILTAVILDSVL</sequence>
<name>A0A7C5U8S4_CALS0</name>
<dbReference type="GO" id="GO:0005886">
    <property type="term" value="C:plasma membrane"/>
    <property type="evidence" value="ECO:0007669"/>
    <property type="project" value="UniProtKB-SubCell"/>
</dbReference>
<comment type="similarity">
    <text evidence="11">Belongs to the UbiA prenyltransferase family. Protoheme IX farnesyltransferase subfamily.</text>
</comment>
<organism evidence="12">
    <name type="scientific">Caldiarchaeum subterraneum</name>
    <dbReference type="NCBI Taxonomy" id="311458"/>
    <lineage>
        <taxon>Archaea</taxon>
        <taxon>Nitrososphaerota</taxon>
        <taxon>Candidatus Caldarchaeales</taxon>
        <taxon>Candidatus Caldarchaeaceae</taxon>
        <taxon>Candidatus Caldarchaeum</taxon>
    </lineage>
</organism>
<comment type="subcellular location">
    <subcellularLocation>
        <location evidence="2 11">Cell membrane</location>
        <topology evidence="2 11">Multi-pass membrane protein</topology>
    </subcellularLocation>
</comment>
<feature type="transmembrane region" description="Helical" evidence="11">
    <location>
        <begin position="85"/>
        <end position="106"/>
    </location>
</feature>
<dbReference type="PANTHER" id="PTHR43448:SF2">
    <property type="entry name" value="PROTOHEME IX FARNESYLTRANSFERASE, MITOCHONDRIAL"/>
    <property type="match status" value="1"/>
</dbReference>
<dbReference type="GO" id="GO:0008495">
    <property type="term" value="F:protoheme IX farnesyltransferase activity"/>
    <property type="evidence" value="ECO:0007669"/>
    <property type="project" value="UniProtKB-UniRule"/>
</dbReference>
<dbReference type="GO" id="GO:0048034">
    <property type="term" value="P:heme O biosynthetic process"/>
    <property type="evidence" value="ECO:0007669"/>
    <property type="project" value="UniProtKB-UniRule"/>
</dbReference>
<feature type="transmembrane region" description="Helical" evidence="11">
    <location>
        <begin position="112"/>
        <end position="132"/>
    </location>
</feature>
<dbReference type="InterPro" id="IPR000537">
    <property type="entry name" value="UbiA_prenyltransferase"/>
</dbReference>
<evidence type="ECO:0000256" key="7">
    <source>
        <dbReference type="ARBA" id="ARBA00022989"/>
    </source>
</evidence>
<evidence type="ECO:0000256" key="2">
    <source>
        <dbReference type="ARBA" id="ARBA00004651"/>
    </source>
</evidence>
<comment type="miscellaneous">
    <text evidence="11">Carbon 2 of the heme B porphyrin ring is defined according to the Fischer nomenclature.</text>
</comment>
<dbReference type="AlphaFoldDB" id="A0A7C5U8S4"/>
<gene>
    <name evidence="12" type="primary">cyoE</name>
    <name evidence="11" type="synonym">ctaB</name>
    <name evidence="12" type="ORF">ENM42_04680</name>
</gene>
<comment type="similarity">
    <text evidence="4">In the C-terminal section; belongs to the UbiA prenyltransferase family. Protoheme IX farnesyltransferase subfamily.</text>
</comment>
<evidence type="ECO:0000256" key="4">
    <source>
        <dbReference type="ARBA" id="ARBA00010223"/>
    </source>
</evidence>
<dbReference type="HAMAP" id="MF_00154">
    <property type="entry name" value="CyoE_CtaB"/>
    <property type="match status" value="1"/>
</dbReference>
<comment type="caution">
    <text evidence="12">The sequence shown here is derived from an EMBL/GenBank/DDBJ whole genome shotgun (WGS) entry which is preliminary data.</text>
</comment>
<feature type="transmembrane region" description="Helical" evidence="11">
    <location>
        <begin position="238"/>
        <end position="260"/>
    </location>
</feature>
<dbReference type="EC" id="2.5.1.141" evidence="11"/>
<keyword evidence="6 11" id="KW-0812">Transmembrane</keyword>
<evidence type="ECO:0000256" key="5">
    <source>
        <dbReference type="ARBA" id="ARBA00022679"/>
    </source>
</evidence>
<keyword evidence="5 11" id="KW-0808">Transferase</keyword>
<comment type="catalytic activity">
    <reaction evidence="10 11">
        <text>heme b + (2E,6E)-farnesyl diphosphate + H2O = Fe(II)-heme o + diphosphate</text>
        <dbReference type="Rhea" id="RHEA:28070"/>
        <dbReference type="ChEBI" id="CHEBI:15377"/>
        <dbReference type="ChEBI" id="CHEBI:33019"/>
        <dbReference type="ChEBI" id="CHEBI:60344"/>
        <dbReference type="ChEBI" id="CHEBI:60530"/>
        <dbReference type="ChEBI" id="CHEBI:175763"/>
        <dbReference type="EC" id="2.5.1.141"/>
    </reaction>
</comment>
<feature type="transmembrane region" description="Helical" evidence="11">
    <location>
        <begin position="43"/>
        <end position="65"/>
    </location>
</feature>
<reference evidence="12" key="1">
    <citation type="journal article" date="2020" name="mSystems">
        <title>Genome- and Community-Level Interaction Insights into Carbon Utilization and Element Cycling Functions of Hydrothermarchaeota in Hydrothermal Sediment.</title>
        <authorList>
            <person name="Zhou Z."/>
            <person name="Liu Y."/>
            <person name="Xu W."/>
            <person name="Pan J."/>
            <person name="Luo Z.H."/>
            <person name="Li M."/>
        </authorList>
    </citation>
    <scope>NUCLEOTIDE SEQUENCE [LARGE SCALE GENOMIC DNA]</scope>
    <source>
        <strain evidence="12">SpSt-1084</strain>
    </source>
</reference>
<evidence type="ECO:0000256" key="3">
    <source>
        <dbReference type="ARBA" id="ARBA00004919"/>
    </source>
</evidence>
<evidence type="ECO:0000256" key="8">
    <source>
        <dbReference type="ARBA" id="ARBA00023133"/>
    </source>
</evidence>
<dbReference type="InterPro" id="IPR044878">
    <property type="entry name" value="UbiA_sf"/>
</dbReference>
<feature type="transmembrane region" description="Helical" evidence="11">
    <location>
        <begin position="210"/>
        <end position="232"/>
    </location>
</feature>
<dbReference type="InterPro" id="IPR006369">
    <property type="entry name" value="Protohaem_IX_farnesylTrfase"/>
</dbReference>
<dbReference type="Pfam" id="PF01040">
    <property type="entry name" value="UbiA"/>
    <property type="match status" value="1"/>
</dbReference>
<keyword evidence="9 11" id="KW-0472">Membrane</keyword>